<evidence type="ECO:0000256" key="1">
    <source>
        <dbReference type="ARBA" id="ARBA00004196"/>
    </source>
</evidence>
<accession>A0A367E9S6</accession>
<keyword evidence="7" id="KW-1185">Reference proteome</keyword>
<evidence type="ECO:0000259" key="5">
    <source>
        <dbReference type="Pfam" id="PF13407"/>
    </source>
</evidence>
<dbReference type="Gene3D" id="3.40.50.2300">
    <property type="match status" value="2"/>
</dbReference>
<evidence type="ECO:0000256" key="2">
    <source>
        <dbReference type="ARBA" id="ARBA00007639"/>
    </source>
</evidence>
<evidence type="ECO:0000313" key="7">
    <source>
        <dbReference type="Proteomes" id="UP000253507"/>
    </source>
</evidence>
<comment type="similarity">
    <text evidence="2">Belongs to the bacterial solute-binding protein 2 family.</text>
</comment>
<dbReference type="Proteomes" id="UP000253507">
    <property type="component" value="Unassembled WGS sequence"/>
</dbReference>
<protein>
    <submittedName>
        <fullName evidence="6">D-ribose ABC transporter substrate-binding protein</fullName>
    </submittedName>
</protein>
<dbReference type="OrthoDB" id="9808136at2"/>
<dbReference type="PANTHER" id="PTHR46847:SF1">
    <property type="entry name" value="D-ALLOSE-BINDING PERIPLASMIC PROTEIN-RELATED"/>
    <property type="match status" value="1"/>
</dbReference>
<comment type="subcellular location">
    <subcellularLocation>
        <location evidence="1">Cell envelope</location>
    </subcellularLocation>
</comment>
<dbReference type="InterPro" id="IPR028082">
    <property type="entry name" value="Peripla_BP_I"/>
</dbReference>
<dbReference type="Pfam" id="PF13407">
    <property type="entry name" value="Peripla_BP_4"/>
    <property type="match status" value="1"/>
</dbReference>
<keyword evidence="3 4" id="KW-0732">Signal</keyword>
<dbReference type="AlphaFoldDB" id="A0A367E9S6"/>
<reference evidence="6 7" key="1">
    <citation type="submission" date="2018-06" db="EMBL/GenBank/DDBJ databases">
        <title>Streptomyces reniochalinae sp. nov. and Streptomyces diacarnus sp. nov. from marine sponges.</title>
        <authorList>
            <person name="Li L."/>
        </authorList>
    </citation>
    <scope>NUCLEOTIDE SEQUENCE [LARGE SCALE GENOMIC DNA]</scope>
    <source>
        <strain evidence="6 7">LHW50302</strain>
    </source>
</reference>
<name>A0A367E9S6_9ACTN</name>
<evidence type="ECO:0000313" key="6">
    <source>
        <dbReference type="EMBL" id="RCG14549.1"/>
    </source>
</evidence>
<dbReference type="SUPFAM" id="SSF53822">
    <property type="entry name" value="Periplasmic binding protein-like I"/>
    <property type="match status" value="1"/>
</dbReference>
<sequence length="312" mass="32395">MSKRKNTSVVVVAAAVALTASACGSGDDTKGGKEKPKIGFAISALNQPFMVQMKEGAEKEAKAQGADLTVQDAANKASQQANQMQTFTSQQVDSIIINPVDSDAAAPSVKGANNADIPVIAADRSVNKAEIKTTVASDNVAGGKAAAKQVNELLDGKGEILVLQGQTGTSASRERGKGFKDGLKKYPGIKVVTKQPADFDRAKGLDVTSNAMQSHPEIDAVFAENDEMALGAVKALGSKAGKSVKIVGFDGTPDAMKAVKAGTLNATVAQQPAELGKMAVRNAMRTIDDGTVQEQIKVPVKVVTKKNVDRFS</sequence>
<comment type="caution">
    <text evidence="6">The sequence shown here is derived from an EMBL/GenBank/DDBJ whole genome shotgun (WGS) entry which is preliminary data.</text>
</comment>
<proteinExistence type="inferred from homology"/>
<dbReference type="RefSeq" id="WP_114018115.1">
    <property type="nucleotide sequence ID" value="NZ_QOIM01000042.1"/>
</dbReference>
<evidence type="ECO:0000256" key="4">
    <source>
        <dbReference type="SAM" id="SignalP"/>
    </source>
</evidence>
<dbReference type="PROSITE" id="PS51257">
    <property type="entry name" value="PROKAR_LIPOPROTEIN"/>
    <property type="match status" value="1"/>
</dbReference>
<dbReference type="EMBL" id="QOIM01000042">
    <property type="protein sequence ID" value="RCG14549.1"/>
    <property type="molecule type" value="Genomic_DNA"/>
</dbReference>
<dbReference type="GO" id="GO:0030313">
    <property type="term" value="C:cell envelope"/>
    <property type="evidence" value="ECO:0007669"/>
    <property type="project" value="UniProtKB-SubCell"/>
</dbReference>
<feature type="signal peptide" evidence="4">
    <location>
        <begin position="1"/>
        <end position="22"/>
    </location>
</feature>
<dbReference type="InterPro" id="IPR025997">
    <property type="entry name" value="SBP_2_dom"/>
</dbReference>
<evidence type="ECO:0000256" key="3">
    <source>
        <dbReference type="ARBA" id="ARBA00022729"/>
    </source>
</evidence>
<dbReference type="PANTHER" id="PTHR46847">
    <property type="entry name" value="D-ALLOSE-BINDING PERIPLASMIC PROTEIN-RELATED"/>
    <property type="match status" value="1"/>
</dbReference>
<dbReference type="GO" id="GO:0030246">
    <property type="term" value="F:carbohydrate binding"/>
    <property type="evidence" value="ECO:0007669"/>
    <property type="project" value="UniProtKB-ARBA"/>
</dbReference>
<organism evidence="6 7">
    <name type="scientific">Streptomyces reniochalinae</name>
    <dbReference type="NCBI Taxonomy" id="2250578"/>
    <lineage>
        <taxon>Bacteria</taxon>
        <taxon>Bacillati</taxon>
        <taxon>Actinomycetota</taxon>
        <taxon>Actinomycetes</taxon>
        <taxon>Kitasatosporales</taxon>
        <taxon>Streptomycetaceae</taxon>
        <taxon>Streptomyces</taxon>
    </lineage>
</organism>
<feature type="chain" id="PRO_5016677599" evidence="4">
    <location>
        <begin position="23"/>
        <end position="312"/>
    </location>
</feature>
<gene>
    <name evidence="6" type="ORF">DQ392_25760</name>
</gene>
<feature type="domain" description="Periplasmic binding protein" evidence="5">
    <location>
        <begin position="38"/>
        <end position="288"/>
    </location>
</feature>